<evidence type="ECO:0000256" key="6">
    <source>
        <dbReference type="SAM" id="MobiDB-lite"/>
    </source>
</evidence>
<dbReference type="OrthoDB" id="10258882at2759"/>
<evidence type="ECO:0000256" key="3">
    <source>
        <dbReference type="ARBA" id="ARBA00022705"/>
    </source>
</evidence>
<dbReference type="GO" id="GO:0003688">
    <property type="term" value="F:DNA replication origin binding"/>
    <property type="evidence" value="ECO:0007669"/>
    <property type="project" value="TreeGrafter"/>
</dbReference>
<dbReference type="GO" id="GO:1902977">
    <property type="term" value="P:mitotic DNA replication preinitiation complex assembly"/>
    <property type="evidence" value="ECO:0007669"/>
    <property type="project" value="TreeGrafter"/>
</dbReference>
<feature type="compositionally biased region" description="Acidic residues" evidence="6">
    <location>
        <begin position="181"/>
        <end position="200"/>
    </location>
</feature>
<comment type="caution">
    <text evidence="7">The sequence shown here is derived from an EMBL/GenBank/DDBJ whole genome shotgun (WGS) entry which is preliminary data.</text>
</comment>
<comment type="similarity">
    <text evidence="2">Belongs to the CDC45 family.</text>
</comment>
<name>A0A8H7Y5X1_PSICU</name>
<dbReference type="GO" id="GO:0000727">
    <property type="term" value="P:double-strand break repair via break-induced replication"/>
    <property type="evidence" value="ECO:0007669"/>
    <property type="project" value="TreeGrafter"/>
</dbReference>
<dbReference type="Pfam" id="PF02724">
    <property type="entry name" value="CDC45"/>
    <property type="match status" value="1"/>
</dbReference>
<keyword evidence="3" id="KW-0235">DNA replication</keyword>
<evidence type="ECO:0000256" key="5">
    <source>
        <dbReference type="ARBA" id="ARBA00023306"/>
    </source>
</evidence>
<accession>A0A8H7Y5X1</accession>
<evidence type="ECO:0000313" key="7">
    <source>
        <dbReference type="EMBL" id="KAG5171554.1"/>
    </source>
</evidence>
<evidence type="ECO:0000256" key="2">
    <source>
        <dbReference type="ARBA" id="ARBA00010727"/>
    </source>
</evidence>
<dbReference type="PANTHER" id="PTHR10507:SF0">
    <property type="entry name" value="CELL DIVISION CONTROL PROTEIN 45 HOMOLOG"/>
    <property type="match status" value="1"/>
</dbReference>
<feature type="region of interest" description="Disordered" evidence="6">
    <location>
        <begin position="505"/>
        <end position="527"/>
    </location>
</feature>
<keyword evidence="4" id="KW-0539">Nucleus</keyword>
<dbReference type="AlphaFoldDB" id="A0A8H7Y5X1"/>
<keyword evidence="5" id="KW-0131">Cell cycle</keyword>
<proteinExistence type="inferred from homology"/>
<dbReference type="EMBL" id="JAFIQS010000003">
    <property type="protein sequence ID" value="KAG5171554.1"/>
    <property type="molecule type" value="Genomic_DNA"/>
</dbReference>
<sequence length="704" mass="79710">MVYISHPSLAGDRPSYLHAYKDILKSHRRSPLASASSVNILVSPDVDSLCATRMLATLFKQDDIAYRIVPVSGLDDLQTIKDDLFNNTDLHTLILINLGSNLDLADGNWFGTFDTKVSIHVIDSSRPMALPNLFLGGENGSRILVWDDGHAEKLTEEKKSWEVIEYEIEPDPEQTDRDSENDLSDDGSEDEEGFEEDDNDFTGSEHADIPTFEPNLPSKRRKLEALNRSRKRQRREPKAWGMSLEEYIAHRRMVDKYYESGLSYGQSASSAIYLLATLLERVDNDFLWLAILGLTHQYITSRISREVYENYHSVYYDEVSRLNPRLAVNDSVHSLVSINPDDMGVRTSEELRFMLFRHWTLYDAMFHSSYVAGKLGIWKERGRQRLTGLLAKMGFSIPQTQQPYSHMDMDLKKTLIDKLNDIAPEYGLVELSYPSFMRCFGFHSQPLSAADAVEGITALLDVAGGLRLEIEIEGMRNGGEWFGGGRTWEGTDLTRAVPKSDIDYKPQSVDSARQNEVDAEEDPSKPRGEPAWWMKNFWVAYDALSDIDALKGSLSLAMSLQRAIIRQGTSIIDKQDIKTMRNHRVVILSQGPDLALFCNPGMLWRLGLWLAEALRERLPGTVVGLSKRKFLPIVIACLDEARNMYTIVGMMAALEFDQTRKNQFGLAFINAKSAFKLSAQFSGFHSNIIQIDKMGLKDFLKKLC</sequence>
<evidence type="ECO:0000256" key="1">
    <source>
        <dbReference type="ARBA" id="ARBA00004123"/>
    </source>
</evidence>
<dbReference type="PANTHER" id="PTHR10507">
    <property type="entry name" value="CDC45-RELATED PROTEIN"/>
    <property type="match status" value="1"/>
</dbReference>
<reference evidence="7" key="1">
    <citation type="submission" date="2021-02" db="EMBL/GenBank/DDBJ databases">
        <title>Psilocybe cubensis genome.</title>
        <authorList>
            <person name="Mckernan K.J."/>
            <person name="Crawford S."/>
            <person name="Trippe A."/>
            <person name="Kane L.T."/>
            <person name="Mclaughlin S."/>
        </authorList>
    </citation>
    <scope>NUCLEOTIDE SEQUENCE [LARGE SCALE GENOMIC DNA]</scope>
    <source>
        <strain evidence="7">MGC-MH-2018</strain>
    </source>
</reference>
<gene>
    <name evidence="7" type="ORF">JR316_003641</name>
</gene>
<dbReference type="GO" id="GO:0003697">
    <property type="term" value="F:single-stranded DNA binding"/>
    <property type="evidence" value="ECO:0007669"/>
    <property type="project" value="TreeGrafter"/>
</dbReference>
<dbReference type="GO" id="GO:0003682">
    <property type="term" value="F:chromatin binding"/>
    <property type="evidence" value="ECO:0007669"/>
    <property type="project" value="TreeGrafter"/>
</dbReference>
<dbReference type="InterPro" id="IPR003874">
    <property type="entry name" value="CDC45"/>
</dbReference>
<protein>
    <recommendedName>
        <fullName evidence="8">Cell division control protein 45</fullName>
    </recommendedName>
</protein>
<feature type="region of interest" description="Disordered" evidence="6">
    <location>
        <begin position="168"/>
        <end position="215"/>
    </location>
</feature>
<organism evidence="7">
    <name type="scientific">Psilocybe cubensis</name>
    <name type="common">Psychedelic mushroom</name>
    <name type="synonym">Stropharia cubensis</name>
    <dbReference type="NCBI Taxonomy" id="181762"/>
    <lineage>
        <taxon>Eukaryota</taxon>
        <taxon>Fungi</taxon>
        <taxon>Dikarya</taxon>
        <taxon>Basidiomycota</taxon>
        <taxon>Agaricomycotina</taxon>
        <taxon>Agaricomycetes</taxon>
        <taxon>Agaricomycetidae</taxon>
        <taxon>Agaricales</taxon>
        <taxon>Agaricineae</taxon>
        <taxon>Strophariaceae</taxon>
        <taxon>Psilocybe</taxon>
    </lineage>
</organism>
<dbReference type="GO" id="GO:0031261">
    <property type="term" value="C:DNA replication preinitiation complex"/>
    <property type="evidence" value="ECO:0007669"/>
    <property type="project" value="TreeGrafter"/>
</dbReference>
<comment type="subcellular location">
    <subcellularLocation>
        <location evidence="1">Nucleus</location>
    </subcellularLocation>
</comment>
<evidence type="ECO:0000256" key="4">
    <source>
        <dbReference type="ARBA" id="ARBA00023242"/>
    </source>
</evidence>
<evidence type="ECO:0008006" key="8">
    <source>
        <dbReference type="Google" id="ProtNLM"/>
    </source>
</evidence>
<dbReference type="GO" id="GO:0006270">
    <property type="term" value="P:DNA replication initiation"/>
    <property type="evidence" value="ECO:0007669"/>
    <property type="project" value="InterPro"/>
</dbReference>